<dbReference type="Proteomes" id="UP000015106">
    <property type="component" value="Chromosome 2"/>
</dbReference>
<organism evidence="1 2">
    <name type="scientific">Triticum urartu</name>
    <name type="common">Red wild einkorn</name>
    <name type="synonym">Crithodium urartu</name>
    <dbReference type="NCBI Taxonomy" id="4572"/>
    <lineage>
        <taxon>Eukaryota</taxon>
        <taxon>Viridiplantae</taxon>
        <taxon>Streptophyta</taxon>
        <taxon>Embryophyta</taxon>
        <taxon>Tracheophyta</taxon>
        <taxon>Spermatophyta</taxon>
        <taxon>Magnoliopsida</taxon>
        <taxon>Liliopsida</taxon>
        <taxon>Poales</taxon>
        <taxon>Poaceae</taxon>
        <taxon>BOP clade</taxon>
        <taxon>Pooideae</taxon>
        <taxon>Triticodae</taxon>
        <taxon>Triticeae</taxon>
        <taxon>Triticinae</taxon>
        <taxon>Triticum</taxon>
    </lineage>
</organism>
<reference evidence="2" key="1">
    <citation type="journal article" date="2013" name="Nature">
        <title>Draft genome of the wheat A-genome progenitor Triticum urartu.</title>
        <authorList>
            <person name="Ling H.Q."/>
            <person name="Zhao S."/>
            <person name="Liu D."/>
            <person name="Wang J."/>
            <person name="Sun H."/>
            <person name="Zhang C."/>
            <person name="Fan H."/>
            <person name="Li D."/>
            <person name="Dong L."/>
            <person name="Tao Y."/>
            <person name="Gao C."/>
            <person name="Wu H."/>
            <person name="Li Y."/>
            <person name="Cui Y."/>
            <person name="Guo X."/>
            <person name="Zheng S."/>
            <person name="Wang B."/>
            <person name="Yu K."/>
            <person name="Liang Q."/>
            <person name="Yang W."/>
            <person name="Lou X."/>
            <person name="Chen J."/>
            <person name="Feng M."/>
            <person name="Jian J."/>
            <person name="Zhang X."/>
            <person name="Luo G."/>
            <person name="Jiang Y."/>
            <person name="Liu J."/>
            <person name="Wang Z."/>
            <person name="Sha Y."/>
            <person name="Zhang B."/>
            <person name="Wu H."/>
            <person name="Tang D."/>
            <person name="Shen Q."/>
            <person name="Xue P."/>
            <person name="Zou S."/>
            <person name="Wang X."/>
            <person name="Liu X."/>
            <person name="Wang F."/>
            <person name="Yang Y."/>
            <person name="An X."/>
            <person name="Dong Z."/>
            <person name="Zhang K."/>
            <person name="Zhang X."/>
            <person name="Luo M.C."/>
            <person name="Dvorak J."/>
            <person name="Tong Y."/>
            <person name="Wang J."/>
            <person name="Yang H."/>
            <person name="Li Z."/>
            <person name="Wang D."/>
            <person name="Zhang A."/>
            <person name="Wang J."/>
        </authorList>
    </citation>
    <scope>NUCLEOTIDE SEQUENCE</scope>
    <source>
        <strain evidence="2">cv. G1812</strain>
    </source>
</reference>
<dbReference type="AlphaFoldDB" id="A0A8R7TIM0"/>
<keyword evidence="2" id="KW-1185">Reference proteome</keyword>
<reference evidence="1" key="3">
    <citation type="submission" date="2022-06" db="UniProtKB">
        <authorList>
            <consortium name="EnsemblPlants"/>
        </authorList>
    </citation>
    <scope>IDENTIFICATION</scope>
</reference>
<evidence type="ECO:0000313" key="2">
    <source>
        <dbReference type="Proteomes" id="UP000015106"/>
    </source>
</evidence>
<accession>A0A8R7TIM0</accession>
<name>A0A8R7TIM0_TRIUA</name>
<reference evidence="1" key="2">
    <citation type="submission" date="2018-03" db="EMBL/GenBank/DDBJ databases">
        <title>The Triticum urartu genome reveals the dynamic nature of wheat genome evolution.</title>
        <authorList>
            <person name="Ling H."/>
            <person name="Ma B."/>
            <person name="Shi X."/>
            <person name="Liu H."/>
            <person name="Dong L."/>
            <person name="Sun H."/>
            <person name="Cao Y."/>
            <person name="Gao Q."/>
            <person name="Zheng S."/>
            <person name="Li Y."/>
            <person name="Yu Y."/>
            <person name="Du H."/>
            <person name="Qi M."/>
            <person name="Li Y."/>
            <person name="Yu H."/>
            <person name="Cui Y."/>
            <person name="Wang N."/>
            <person name="Chen C."/>
            <person name="Wu H."/>
            <person name="Zhao Y."/>
            <person name="Zhang J."/>
            <person name="Li Y."/>
            <person name="Zhou W."/>
            <person name="Zhang B."/>
            <person name="Hu W."/>
            <person name="Eijk M."/>
            <person name="Tang J."/>
            <person name="Witsenboer H."/>
            <person name="Zhao S."/>
            <person name="Li Z."/>
            <person name="Zhang A."/>
            <person name="Wang D."/>
            <person name="Liang C."/>
        </authorList>
    </citation>
    <scope>NUCLEOTIDE SEQUENCE [LARGE SCALE GENOMIC DNA]</scope>
    <source>
        <strain evidence="1">cv. G1812</strain>
    </source>
</reference>
<evidence type="ECO:0000313" key="1">
    <source>
        <dbReference type="EnsemblPlants" id="TuG1812G0200003309.01.T06"/>
    </source>
</evidence>
<protein>
    <submittedName>
        <fullName evidence="1">Uncharacterized protein</fullName>
    </submittedName>
</protein>
<proteinExistence type="predicted"/>
<sequence length="145" mass="15689">MPSHWRRSKTTIKLLSHVPLQKGGIGVPPLLTAPPSSSLPPFQVPNNYQQFISIPTAHVNSASYFSTDAASFPGRLAMAACLRPAASTPVSATTPSRHGQRQQSPRRPAVCRCAPWHWGLETCNIEGQQLVAEQLYRAGDGGLYS</sequence>
<dbReference type="Gramene" id="TuG1812G0200003309.01.T06">
    <property type="protein sequence ID" value="TuG1812G0200003309.01.T06"/>
    <property type="gene ID" value="TuG1812G0200003309.01"/>
</dbReference>
<dbReference type="EnsemblPlants" id="TuG1812G0200003309.01.T06">
    <property type="protein sequence ID" value="TuG1812G0200003309.01.T06"/>
    <property type="gene ID" value="TuG1812G0200003309.01"/>
</dbReference>